<evidence type="ECO:0000256" key="5">
    <source>
        <dbReference type="ARBA" id="ARBA00022679"/>
    </source>
</evidence>
<comment type="similarity">
    <text evidence="2">Belongs to the DMRL synthase family.</text>
</comment>
<dbReference type="GO" id="GO:0009349">
    <property type="term" value="C:riboflavin synthase complex"/>
    <property type="evidence" value="ECO:0007669"/>
    <property type="project" value="InterPro"/>
</dbReference>
<dbReference type="EC" id="2.5.1.78" evidence="3"/>
<name>S5DL56_9ACTN</name>
<evidence type="ECO:0000313" key="7">
    <source>
        <dbReference type="EMBL" id="AGQ19606.1"/>
    </source>
</evidence>
<dbReference type="GO" id="GO:0005829">
    <property type="term" value="C:cytosol"/>
    <property type="evidence" value="ECO:0007669"/>
    <property type="project" value="TreeGrafter"/>
</dbReference>
<evidence type="ECO:0000256" key="6">
    <source>
        <dbReference type="ARBA" id="ARBA00048785"/>
    </source>
</evidence>
<comment type="catalytic activity">
    <reaction evidence="6">
        <text>(2S)-2-hydroxy-3-oxobutyl phosphate + 5-amino-6-(D-ribitylamino)uracil = 6,7-dimethyl-8-(1-D-ribityl)lumazine + phosphate + 2 H2O + H(+)</text>
        <dbReference type="Rhea" id="RHEA:26152"/>
        <dbReference type="ChEBI" id="CHEBI:15377"/>
        <dbReference type="ChEBI" id="CHEBI:15378"/>
        <dbReference type="ChEBI" id="CHEBI:15934"/>
        <dbReference type="ChEBI" id="CHEBI:43474"/>
        <dbReference type="ChEBI" id="CHEBI:58201"/>
        <dbReference type="ChEBI" id="CHEBI:58830"/>
        <dbReference type="EC" id="2.5.1.78"/>
    </reaction>
</comment>
<dbReference type="InterPro" id="IPR034964">
    <property type="entry name" value="LS"/>
</dbReference>
<dbReference type="PANTHER" id="PTHR21058">
    <property type="entry name" value="6,7-DIMETHYL-8-RIBITYLLUMAZINE SYNTHASE DMRL SYNTHASE LUMAZINE SYNTHASE"/>
    <property type="match status" value="1"/>
</dbReference>
<proteinExistence type="inferred from homology"/>
<evidence type="ECO:0000256" key="1">
    <source>
        <dbReference type="ARBA" id="ARBA00004917"/>
    </source>
</evidence>
<keyword evidence="5" id="KW-0808">Transferase</keyword>
<evidence type="ECO:0000256" key="3">
    <source>
        <dbReference type="ARBA" id="ARBA00012664"/>
    </source>
</evidence>
<dbReference type="Gene3D" id="3.40.50.960">
    <property type="entry name" value="Lumazine/riboflavin synthase"/>
    <property type="match status" value="1"/>
</dbReference>
<dbReference type="Pfam" id="PF00885">
    <property type="entry name" value="DMRL_synthase"/>
    <property type="match status" value="1"/>
</dbReference>
<dbReference type="EMBL" id="KC811136">
    <property type="protein sequence ID" value="AGQ19606.1"/>
    <property type="molecule type" value="Genomic_DNA"/>
</dbReference>
<evidence type="ECO:0000256" key="2">
    <source>
        <dbReference type="ARBA" id="ARBA00007424"/>
    </source>
</evidence>
<keyword evidence="4" id="KW-0686">Riboflavin biosynthesis</keyword>
<dbReference type="InterPro" id="IPR036467">
    <property type="entry name" value="LS/RS_sf"/>
</dbReference>
<reference evidence="7" key="1">
    <citation type="journal article" date="2013" name="Sci. Rep.">
        <title>Metagenomics uncovers a new group of low GC and ultra-small marine Actinobacteria.</title>
        <authorList>
            <person name="Ghai R."/>
            <person name="Mizuno C.M."/>
            <person name="Picazo A."/>
            <person name="Camacho A."/>
            <person name="Rodriguez-Valera F."/>
        </authorList>
    </citation>
    <scope>NUCLEOTIDE SEQUENCE</scope>
</reference>
<dbReference type="GO" id="GO:0000906">
    <property type="term" value="F:6,7-dimethyl-8-ribityllumazine synthase activity"/>
    <property type="evidence" value="ECO:0007669"/>
    <property type="project" value="UniProtKB-EC"/>
</dbReference>
<dbReference type="AlphaFoldDB" id="S5DL56"/>
<comment type="pathway">
    <text evidence="1">Cofactor biosynthesis; riboflavin biosynthesis; riboflavin from 2-hydroxy-3-oxobutyl phosphate and 5-amino-6-(D-ribitylamino)uracil: step 1/2.</text>
</comment>
<sequence>MKNKIAVVISDYYKEITNGLTDGFNSEINKNFEVSLYYVTGAWEILYKINSLTKHFDKFVAVGAIVKGETDHYDYISSGVTNGLVNLTINKDIYISNCVLNVHHIEDATNRSKKNNRNKGIESAKAINNLFS</sequence>
<evidence type="ECO:0000256" key="4">
    <source>
        <dbReference type="ARBA" id="ARBA00022619"/>
    </source>
</evidence>
<dbReference type="UniPathway" id="UPA00275">
    <property type="reaction ID" value="UER00404"/>
</dbReference>
<dbReference type="SUPFAM" id="SSF52121">
    <property type="entry name" value="Lumazine synthase"/>
    <property type="match status" value="1"/>
</dbReference>
<accession>S5DL56</accession>
<dbReference type="PANTHER" id="PTHR21058:SF0">
    <property type="entry name" value="6,7-DIMETHYL-8-RIBITYLLUMAZINE SYNTHASE"/>
    <property type="match status" value="1"/>
</dbReference>
<dbReference type="GO" id="GO:0009231">
    <property type="term" value="P:riboflavin biosynthetic process"/>
    <property type="evidence" value="ECO:0007669"/>
    <property type="project" value="UniProtKB-UniPathway"/>
</dbReference>
<organism evidence="7">
    <name type="scientific">Candidatus Actinomarina minuta</name>
    <dbReference type="NCBI Taxonomy" id="1389454"/>
    <lineage>
        <taxon>Bacteria</taxon>
        <taxon>Bacillati</taxon>
        <taxon>Actinomycetota</taxon>
        <taxon>Actinomycetes</taxon>
        <taxon>Candidatus Actinomarinidae</taxon>
        <taxon>Candidatus Actinomarinales</taxon>
        <taxon>Candidatus Actinomarineae</taxon>
        <taxon>Candidatus Actinomarinaceae</taxon>
        <taxon>Candidatus Actinomarina</taxon>
    </lineage>
</organism>
<dbReference type="InterPro" id="IPR002180">
    <property type="entry name" value="LS/RS"/>
</dbReference>
<protein>
    <recommendedName>
        <fullName evidence="3">6,7-dimethyl-8-ribityllumazine synthase</fullName>
        <ecNumber evidence="3">2.5.1.78</ecNumber>
    </recommendedName>
</protein>